<feature type="region of interest" description="Disordered" evidence="2">
    <location>
        <begin position="756"/>
        <end position="799"/>
    </location>
</feature>
<feature type="compositionally biased region" description="Low complexity" evidence="2">
    <location>
        <begin position="766"/>
        <end position="789"/>
    </location>
</feature>
<evidence type="ECO:0000256" key="1">
    <source>
        <dbReference type="SAM" id="Coils"/>
    </source>
</evidence>
<feature type="compositionally biased region" description="Polar residues" evidence="2">
    <location>
        <begin position="474"/>
        <end position="491"/>
    </location>
</feature>
<evidence type="ECO:0000313" key="4">
    <source>
        <dbReference type="Proteomes" id="UP000289323"/>
    </source>
</evidence>
<evidence type="ECO:0000313" key="3">
    <source>
        <dbReference type="EMBL" id="SPQ26442.1"/>
    </source>
</evidence>
<dbReference type="InterPro" id="IPR051002">
    <property type="entry name" value="UBA_autophagy_assoc_protein"/>
</dbReference>
<feature type="region of interest" description="Disordered" evidence="2">
    <location>
        <begin position="346"/>
        <end position="382"/>
    </location>
</feature>
<feature type="compositionally biased region" description="Polar residues" evidence="2">
    <location>
        <begin position="552"/>
        <end position="565"/>
    </location>
</feature>
<reference evidence="3 4" key="1">
    <citation type="submission" date="2018-04" db="EMBL/GenBank/DDBJ databases">
        <authorList>
            <person name="Huttner S."/>
            <person name="Dainat J."/>
        </authorList>
    </citation>
    <scope>NUCLEOTIDE SEQUENCE [LARGE SCALE GENOMIC DNA]</scope>
</reference>
<feature type="region of interest" description="Disordered" evidence="2">
    <location>
        <begin position="415"/>
        <end position="569"/>
    </location>
</feature>
<sequence>MTLGAADTPDRHSAPPHTAMGPVVDAEGSSSPGDLRCCCGKEDCVFLRHNFSILSSVERDVQSAARMGQTLLARHEAYMASAERDRLELTARIEQLERENTELEAKNKALTDENHNLRDELEQLNDAVKTAESSIELLEATLRDSQLEVRRLEIAADRAVSLERQIATLEEEQVVLRTTIARTEEEARTAMYRWRQAEKGLSDLQEQLERMEKEAREERERHVQAMARMERQRAVEKELNTAAGRLKGAAAVRSMTDSRHGGGVVSRFVRDLLQDNANLQVGIAELREMLLHSNDEIQTLREQLMYHQPVQGHGSASPATLQAELEKKEPPTPPRVSQELHIHHHYHVTHKPESRRPRKRRQGLNPGIFTPPPISAPGSPVASARWQRSVLAGPLSPTPLNDAAVQPTTHWPLQPETQAEFSPSSAPSSPRSTNRDSVFDRMPGLSSPASPTTSVDPASPRWKTAHGKRISEFSLRTISETAMFSPNTSRGTPGRSPRPYPLASSIVNDHSTRGITSPYTTDDVPSITSPHLGDYPDPNSPKAEPWTGEALSPTSSEFHSGTEQRPSGLRRVVSHESIISLSNGLDIHTLKARPSQLALRPLGLTAAGTNLSAVTARPTLSSGSGGGKRGSVILRDSIAQALPVPKARQAGARTVSTPVRGRERDRDGGRSSSRAPSALGKLVSWRPWGATSTSSTNETANPAPSPETSPSSTPVLSPAAAPPPSSSSAATAIPTLSLSGRAVDSSAASAVSAPIGMAKSPQGSVSSASTATATATAGALAASPAAASTPVFRAPGVNQPGAVPGFHEYWAAHQRRAPPSKVSVDDGAVVQEALREVLEESG</sequence>
<feature type="compositionally biased region" description="Basic and acidic residues" evidence="2">
    <location>
        <begin position="660"/>
        <end position="669"/>
    </location>
</feature>
<dbReference type="AlphaFoldDB" id="A0A446BV70"/>
<feature type="region of interest" description="Disordered" evidence="2">
    <location>
        <begin position="1"/>
        <end position="32"/>
    </location>
</feature>
<organism evidence="3 4">
    <name type="scientific">Thermothielavioides terrestris</name>
    <dbReference type="NCBI Taxonomy" id="2587410"/>
    <lineage>
        <taxon>Eukaryota</taxon>
        <taxon>Fungi</taxon>
        <taxon>Dikarya</taxon>
        <taxon>Ascomycota</taxon>
        <taxon>Pezizomycotina</taxon>
        <taxon>Sordariomycetes</taxon>
        <taxon>Sordariomycetidae</taxon>
        <taxon>Sordariales</taxon>
        <taxon>Chaetomiaceae</taxon>
        <taxon>Thermothielavioides</taxon>
    </lineage>
</organism>
<dbReference type="SUPFAM" id="SSF57997">
    <property type="entry name" value="Tropomyosin"/>
    <property type="match status" value="1"/>
</dbReference>
<protein>
    <submittedName>
        <fullName evidence="3">0c6d69b3-63d6-4a9e-a815-5f57f5be46c9</fullName>
    </submittedName>
</protein>
<gene>
    <name evidence="3" type="ORF">TT172_LOCUS8861</name>
</gene>
<feature type="coiled-coil region" evidence="1">
    <location>
        <begin position="269"/>
        <end position="303"/>
    </location>
</feature>
<dbReference type="PANTHER" id="PTHR31915:SF6">
    <property type="entry name" value="SKICH DOMAIN-CONTAINING PROTEIN"/>
    <property type="match status" value="1"/>
</dbReference>
<dbReference type="PANTHER" id="PTHR31915">
    <property type="entry name" value="SKICH DOMAIN-CONTAINING PROTEIN"/>
    <property type="match status" value="1"/>
</dbReference>
<feature type="compositionally biased region" description="Low complexity" evidence="2">
    <location>
        <begin position="691"/>
        <end position="719"/>
    </location>
</feature>
<feature type="coiled-coil region" evidence="1">
    <location>
        <begin position="79"/>
        <end position="232"/>
    </location>
</feature>
<dbReference type="EMBL" id="OUUZ01000018">
    <property type="protein sequence ID" value="SPQ26442.1"/>
    <property type="molecule type" value="Genomic_DNA"/>
</dbReference>
<feature type="compositionally biased region" description="Low complexity" evidence="2">
    <location>
        <begin position="422"/>
        <end position="432"/>
    </location>
</feature>
<keyword evidence="1" id="KW-0175">Coiled coil</keyword>
<feature type="compositionally biased region" description="Polar residues" evidence="2">
    <location>
        <begin position="505"/>
        <end position="520"/>
    </location>
</feature>
<proteinExistence type="predicted"/>
<name>A0A446BV70_9PEZI</name>
<dbReference type="Gene3D" id="1.10.287.1490">
    <property type="match status" value="1"/>
</dbReference>
<feature type="compositionally biased region" description="Polar residues" evidence="2">
    <location>
        <begin position="447"/>
        <end position="456"/>
    </location>
</feature>
<accession>A0A446BV70</accession>
<evidence type="ECO:0000256" key="2">
    <source>
        <dbReference type="SAM" id="MobiDB-lite"/>
    </source>
</evidence>
<feature type="region of interest" description="Disordered" evidence="2">
    <location>
        <begin position="643"/>
        <end position="730"/>
    </location>
</feature>
<dbReference type="Proteomes" id="UP000289323">
    <property type="component" value="Unassembled WGS sequence"/>
</dbReference>